<dbReference type="CDD" id="cd06171">
    <property type="entry name" value="Sigma70_r4"/>
    <property type="match status" value="1"/>
</dbReference>
<dbReference type="Gene3D" id="1.10.10.10">
    <property type="entry name" value="Winged helix-like DNA-binding domain superfamily/Winged helix DNA-binding domain"/>
    <property type="match status" value="1"/>
</dbReference>
<dbReference type="SUPFAM" id="SSF88659">
    <property type="entry name" value="Sigma3 and sigma4 domains of RNA polymerase sigma factors"/>
    <property type="match status" value="1"/>
</dbReference>
<dbReference type="InterPro" id="IPR007627">
    <property type="entry name" value="RNA_pol_sigma70_r2"/>
</dbReference>
<dbReference type="GO" id="GO:0003677">
    <property type="term" value="F:DNA binding"/>
    <property type="evidence" value="ECO:0007669"/>
    <property type="project" value="InterPro"/>
</dbReference>
<evidence type="ECO:0000256" key="1">
    <source>
        <dbReference type="ARBA" id="ARBA00010641"/>
    </source>
</evidence>
<dbReference type="PANTHER" id="PTHR43133">
    <property type="entry name" value="RNA POLYMERASE ECF-TYPE SIGMA FACTO"/>
    <property type="match status" value="1"/>
</dbReference>
<keyword evidence="4" id="KW-0804">Transcription</keyword>
<dbReference type="InterPro" id="IPR013324">
    <property type="entry name" value="RNA_pol_sigma_r3/r4-like"/>
</dbReference>
<dbReference type="InterPro" id="IPR013249">
    <property type="entry name" value="RNA_pol_sigma70_r4_t2"/>
</dbReference>
<dbReference type="InterPro" id="IPR013325">
    <property type="entry name" value="RNA_pol_sigma_r2"/>
</dbReference>
<evidence type="ECO:0000259" key="6">
    <source>
        <dbReference type="Pfam" id="PF08281"/>
    </source>
</evidence>
<evidence type="ECO:0000256" key="3">
    <source>
        <dbReference type="ARBA" id="ARBA00023082"/>
    </source>
</evidence>
<comment type="similarity">
    <text evidence="1">Belongs to the sigma-70 factor family. ECF subfamily.</text>
</comment>
<gene>
    <name evidence="7" type="ORF">H4K34_01700</name>
</gene>
<protein>
    <submittedName>
        <fullName evidence="7">Sigma-70 family RNA polymerase sigma factor</fullName>
    </submittedName>
</protein>
<dbReference type="RefSeq" id="WP_210759108.1">
    <property type="nucleotide sequence ID" value="NZ_CP060139.1"/>
</dbReference>
<dbReference type="AlphaFoldDB" id="A0A7H0VFT3"/>
<dbReference type="Pfam" id="PF08281">
    <property type="entry name" value="Sigma70_r4_2"/>
    <property type="match status" value="1"/>
</dbReference>
<accession>A0A7H0VFT3</accession>
<evidence type="ECO:0000313" key="8">
    <source>
        <dbReference type="Proteomes" id="UP000516305"/>
    </source>
</evidence>
<dbReference type="GO" id="GO:0006352">
    <property type="term" value="P:DNA-templated transcription initiation"/>
    <property type="evidence" value="ECO:0007669"/>
    <property type="project" value="InterPro"/>
</dbReference>
<dbReference type="PANTHER" id="PTHR43133:SF46">
    <property type="entry name" value="RNA POLYMERASE SIGMA-70 FACTOR ECF SUBFAMILY"/>
    <property type="match status" value="1"/>
</dbReference>
<dbReference type="Gene3D" id="1.10.1740.10">
    <property type="match status" value="1"/>
</dbReference>
<feature type="domain" description="RNA polymerase sigma-70 region 2" evidence="5">
    <location>
        <begin position="29"/>
        <end position="96"/>
    </location>
</feature>
<evidence type="ECO:0000313" key="7">
    <source>
        <dbReference type="EMBL" id="QNR24581.1"/>
    </source>
</evidence>
<keyword evidence="2" id="KW-0805">Transcription regulation</keyword>
<feature type="domain" description="RNA polymerase sigma factor 70 region 4 type 2" evidence="6">
    <location>
        <begin position="122"/>
        <end position="171"/>
    </location>
</feature>
<sequence>MTLGQLQNLEDKDLIEGCLKNDRLYQEALYRKFADTMYRVAWTYAKDDDEAADILQDGFINCFRNLHRYKFEGSFEGWIRRIIVNKALEYYRSKRRKEEVTREYYEKQEHSTDDLLSGIQARELIGLVNHLPDKAAMVLKLYAIEGYAHREIADMMGISEGTSKSQLNRARGLLRERIEKLNG</sequence>
<evidence type="ECO:0000256" key="4">
    <source>
        <dbReference type="ARBA" id="ARBA00023163"/>
    </source>
</evidence>
<dbReference type="InterPro" id="IPR039425">
    <property type="entry name" value="RNA_pol_sigma-70-like"/>
</dbReference>
<dbReference type="Pfam" id="PF04542">
    <property type="entry name" value="Sigma70_r2"/>
    <property type="match status" value="1"/>
</dbReference>
<evidence type="ECO:0000256" key="2">
    <source>
        <dbReference type="ARBA" id="ARBA00023015"/>
    </source>
</evidence>
<organism evidence="7 8">
    <name type="scientific">Croceimicrobium hydrocarbonivorans</name>
    <dbReference type="NCBI Taxonomy" id="2761580"/>
    <lineage>
        <taxon>Bacteria</taxon>
        <taxon>Pseudomonadati</taxon>
        <taxon>Bacteroidota</taxon>
        <taxon>Flavobacteriia</taxon>
        <taxon>Flavobacteriales</taxon>
        <taxon>Owenweeksiaceae</taxon>
        <taxon>Croceimicrobium</taxon>
    </lineage>
</organism>
<name>A0A7H0VFT3_9FLAO</name>
<dbReference type="NCBIfam" id="TIGR02937">
    <property type="entry name" value="sigma70-ECF"/>
    <property type="match status" value="1"/>
</dbReference>
<dbReference type="InterPro" id="IPR014284">
    <property type="entry name" value="RNA_pol_sigma-70_dom"/>
</dbReference>
<evidence type="ECO:0000259" key="5">
    <source>
        <dbReference type="Pfam" id="PF04542"/>
    </source>
</evidence>
<dbReference type="Proteomes" id="UP000516305">
    <property type="component" value="Chromosome"/>
</dbReference>
<dbReference type="SUPFAM" id="SSF88946">
    <property type="entry name" value="Sigma2 domain of RNA polymerase sigma factors"/>
    <property type="match status" value="1"/>
</dbReference>
<keyword evidence="3" id="KW-0731">Sigma factor</keyword>
<proteinExistence type="inferred from homology"/>
<reference evidence="7 8" key="1">
    <citation type="submission" date="2020-08" db="EMBL/GenBank/DDBJ databases">
        <title>Croceimicrobium hydrocarbonivorans gen. nov., sp. nov., a novel marine bacterium isolated from a bacterial consortium that degrades polyethylene terephthalate.</title>
        <authorList>
            <person name="Liu R."/>
        </authorList>
    </citation>
    <scope>NUCLEOTIDE SEQUENCE [LARGE SCALE GENOMIC DNA]</scope>
    <source>
        <strain evidence="7 8">A20-9</strain>
    </source>
</reference>
<dbReference type="KEGG" id="chyd:H4K34_01700"/>
<dbReference type="InterPro" id="IPR036388">
    <property type="entry name" value="WH-like_DNA-bd_sf"/>
</dbReference>
<dbReference type="EMBL" id="CP060139">
    <property type="protein sequence ID" value="QNR24581.1"/>
    <property type="molecule type" value="Genomic_DNA"/>
</dbReference>
<keyword evidence="8" id="KW-1185">Reference proteome</keyword>
<dbReference type="GO" id="GO:0016987">
    <property type="term" value="F:sigma factor activity"/>
    <property type="evidence" value="ECO:0007669"/>
    <property type="project" value="UniProtKB-KW"/>
</dbReference>